<dbReference type="InterPro" id="IPR016156">
    <property type="entry name" value="FAD/NAD-linked_Rdtase_dimer_sf"/>
</dbReference>
<dbReference type="PRINTS" id="PR00368">
    <property type="entry name" value="FADPNR"/>
</dbReference>
<keyword evidence="4" id="KW-0274">FAD</keyword>
<dbReference type="SUPFAM" id="SSF52821">
    <property type="entry name" value="Rhodanese/Cell cycle control phosphatase"/>
    <property type="match status" value="1"/>
</dbReference>
<reference evidence="8 9" key="1">
    <citation type="submission" date="2019-11" db="EMBL/GenBank/DDBJ databases">
        <title>Acidiferrimicrobium australis gen. nov., sp. nov., an acidophilic and obligately heterotrophic, member of the Actinobacteria that catalyses dissimilatory oxido- reduction of iron isolated from metal-rich acidic water in Chile.</title>
        <authorList>
            <person name="Gonzalez D."/>
            <person name="Huber K."/>
            <person name="Hedrich S."/>
            <person name="Rojas-Villalobos C."/>
            <person name="Quatrini R."/>
            <person name="Dinamarca M.A."/>
            <person name="Schwarz A."/>
            <person name="Canales C."/>
            <person name="Nancucheo I."/>
        </authorList>
    </citation>
    <scope>NUCLEOTIDE SEQUENCE [LARGE SCALE GENOMIC DNA]</scope>
    <source>
        <strain evidence="8 9">USS-CCA1</strain>
    </source>
</reference>
<evidence type="ECO:0000256" key="1">
    <source>
        <dbReference type="ARBA" id="ARBA00001974"/>
    </source>
</evidence>
<dbReference type="InterPro" id="IPR001763">
    <property type="entry name" value="Rhodanese-like_dom"/>
</dbReference>
<dbReference type="Pfam" id="PF07992">
    <property type="entry name" value="Pyr_redox_2"/>
    <property type="match status" value="1"/>
</dbReference>
<proteinExistence type="inferred from homology"/>
<organism evidence="8 9">
    <name type="scientific">Acidiferrimicrobium australe</name>
    <dbReference type="NCBI Taxonomy" id="2664430"/>
    <lineage>
        <taxon>Bacteria</taxon>
        <taxon>Bacillati</taxon>
        <taxon>Actinomycetota</taxon>
        <taxon>Acidimicrobiia</taxon>
        <taxon>Acidimicrobiales</taxon>
        <taxon>Acidimicrobiaceae</taxon>
        <taxon>Acidiferrimicrobium</taxon>
    </lineage>
</organism>
<dbReference type="SUPFAM" id="SSF51905">
    <property type="entry name" value="FAD/NAD(P)-binding domain"/>
    <property type="match status" value="1"/>
</dbReference>
<sequence>MSGPGSPPRRVVVVGGVAGGMSAATRLRRLDEDADIVVLERSAHVSYANCGLPYFVGGVIEEEDSLLLQTPERLFERFRLDVRVNTEALAIDPAQRRVRLATAGGAVDSLRYDMLVLSPGAAAVRPPLPGFHRAHVLRTVEDAERLAVDAMERPRSAVVVGAGFVGLETAENLTNRGIPTTVVEQAPQVLSPLDPELAVLVAAELVRHGVRVETRAAVAEVTECGVTLADGRQIPGDLVVAAVGVRPDVRLAEMAGLAIGPNGGISVDGDGRTSDPYIYAVGDAVEKADLVGGGSSIITLANVANRQGRRVADHIAGRRVRLAPSQGTAIVKVFDLVAAVTGWNEARLRQAGRPYRVVRSHPANHASYYPGAEQMSLKLLFDAADGTILGAQAVGGAGVDKRIDVLATAITGGLRAEELADLELAYAPPFSSAKDPINMLGYMAENILSGDCDVVETDEIRDLQEAGWTLLDVRTASEYAAGAIPDSVHVPLDELRERVDELRGAPCLVYCEVGQRGHTATRLLHELGHKARNLNGGYRTWRAVQAASAGEPSRLL</sequence>
<dbReference type="EMBL" id="WJHE01000175">
    <property type="protein sequence ID" value="MST31923.1"/>
    <property type="molecule type" value="Genomic_DNA"/>
</dbReference>
<evidence type="ECO:0000256" key="4">
    <source>
        <dbReference type="ARBA" id="ARBA00022827"/>
    </source>
</evidence>
<evidence type="ECO:0000313" key="9">
    <source>
        <dbReference type="Proteomes" id="UP000437736"/>
    </source>
</evidence>
<evidence type="ECO:0000256" key="2">
    <source>
        <dbReference type="ARBA" id="ARBA00009130"/>
    </source>
</evidence>
<dbReference type="Pfam" id="PF00581">
    <property type="entry name" value="Rhodanese"/>
    <property type="match status" value="1"/>
</dbReference>
<dbReference type="Proteomes" id="UP000437736">
    <property type="component" value="Unassembled WGS sequence"/>
</dbReference>
<dbReference type="Pfam" id="PF02852">
    <property type="entry name" value="Pyr_redox_dim"/>
    <property type="match status" value="1"/>
</dbReference>
<comment type="caution">
    <text evidence="8">The sequence shown here is derived from an EMBL/GenBank/DDBJ whole genome shotgun (WGS) entry which is preliminary data.</text>
</comment>
<keyword evidence="6" id="KW-0676">Redox-active center</keyword>
<dbReference type="Gene3D" id="3.50.50.60">
    <property type="entry name" value="FAD/NAD(P)-binding domain"/>
    <property type="match status" value="2"/>
</dbReference>
<feature type="domain" description="Rhodanese" evidence="7">
    <location>
        <begin position="464"/>
        <end position="546"/>
    </location>
</feature>
<dbReference type="Gene3D" id="3.40.250.10">
    <property type="entry name" value="Rhodanese-like domain"/>
    <property type="match status" value="1"/>
</dbReference>
<evidence type="ECO:0000256" key="6">
    <source>
        <dbReference type="ARBA" id="ARBA00023284"/>
    </source>
</evidence>
<dbReference type="PRINTS" id="PR00411">
    <property type="entry name" value="PNDRDTASEI"/>
</dbReference>
<dbReference type="InterPro" id="IPR036188">
    <property type="entry name" value="FAD/NAD-bd_sf"/>
</dbReference>
<dbReference type="InterPro" id="IPR023753">
    <property type="entry name" value="FAD/NAD-binding_dom"/>
</dbReference>
<dbReference type="SUPFAM" id="SSF55424">
    <property type="entry name" value="FAD/NAD-linked reductases, dimerisation (C-terminal) domain"/>
    <property type="match status" value="1"/>
</dbReference>
<evidence type="ECO:0000259" key="7">
    <source>
        <dbReference type="PROSITE" id="PS50206"/>
    </source>
</evidence>
<name>A0ABW9QQF1_9ACTN</name>
<keyword evidence="3" id="KW-0285">Flavoprotein</keyword>
<evidence type="ECO:0000256" key="5">
    <source>
        <dbReference type="ARBA" id="ARBA00023002"/>
    </source>
</evidence>
<comment type="similarity">
    <text evidence="2">Belongs to the class-III pyridine nucleotide-disulfide oxidoreductase family.</text>
</comment>
<evidence type="ECO:0000256" key="3">
    <source>
        <dbReference type="ARBA" id="ARBA00022630"/>
    </source>
</evidence>
<dbReference type="InterPro" id="IPR036873">
    <property type="entry name" value="Rhodanese-like_dom_sf"/>
</dbReference>
<protein>
    <submittedName>
        <fullName evidence="8">CoA-disulfide reductase</fullName>
    </submittedName>
</protein>
<gene>
    <name evidence="8" type="ORF">GHK86_04170</name>
</gene>
<evidence type="ECO:0000313" key="8">
    <source>
        <dbReference type="EMBL" id="MST31923.1"/>
    </source>
</evidence>
<accession>A0ABW9QQF1</accession>
<dbReference type="InterPro" id="IPR004099">
    <property type="entry name" value="Pyr_nucl-diS_OxRdtase_dimer"/>
</dbReference>
<keyword evidence="9" id="KW-1185">Reference proteome</keyword>
<dbReference type="InterPro" id="IPR050260">
    <property type="entry name" value="FAD-bd_OxRdtase"/>
</dbReference>
<keyword evidence="5" id="KW-0560">Oxidoreductase</keyword>
<dbReference type="PANTHER" id="PTHR43429">
    <property type="entry name" value="PYRIDINE NUCLEOTIDE-DISULFIDE OXIDOREDUCTASE DOMAIN-CONTAINING"/>
    <property type="match status" value="1"/>
</dbReference>
<dbReference type="PROSITE" id="PS50206">
    <property type="entry name" value="RHODANESE_3"/>
    <property type="match status" value="1"/>
</dbReference>
<dbReference type="SMART" id="SM00450">
    <property type="entry name" value="RHOD"/>
    <property type="match status" value="1"/>
</dbReference>
<comment type="cofactor">
    <cofactor evidence="1">
        <name>FAD</name>
        <dbReference type="ChEBI" id="CHEBI:57692"/>
    </cofactor>
</comment>
<dbReference type="PANTHER" id="PTHR43429:SF1">
    <property type="entry name" value="NAD(P)H SULFUR OXIDOREDUCTASE (COA-DEPENDENT)"/>
    <property type="match status" value="1"/>
</dbReference>